<comment type="similarity">
    <text evidence="7">Belongs to the UvrC family.</text>
</comment>
<feature type="domain" description="GIY-YIG" evidence="9">
    <location>
        <begin position="14"/>
        <end position="91"/>
    </location>
</feature>
<comment type="subunit">
    <text evidence="7">Interacts with UvrB in an incision complex.</text>
</comment>
<dbReference type="InterPro" id="IPR000305">
    <property type="entry name" value="GIY-YIG_endonuc"/>
</dbReference>
<dbReference type="NCBIfam" id="NF001824">
    <property type="entry name" value="PRK00558.1-5"/>
    <property type="match status" value="1"/>
</dbReference>
<evidence type="ECO:0000256" key="3">
    <source>
        <dbReference type="ARBA" id="ARBA00022769"/>
    </source>
</evidence>
<dbReference type="Gene3D" id="1.10.150.20">
    <property type="entry name" value="5' to 3' exonuclease, C-terminal subdomain"/>
    <property type="match status" value="1"/>
</dbReference>
<dbReference type="NCBIfam" id="TIGR00194">
    <property type="entry name" value="uvrC"/>
    <property type="match status" value="1"/>
</dbReference>
<keyword evidence="5 7" id="KW-0234">DNA repair</keyword>
<dbReference type="Pfam" id="PF08459">
    <property type="entry name" value="UvrC_RNaseH_dom"/>
    <property type="match status" value="1"/>
</dbReference>
<dbReference type="GO" id="GO:0009432">
    <property type="term" value="P:SOS response"/>
    <property type="evidence" value="ECO:0007669"/>
    <property type="project" value="UniProtKB-UniRule"/>
</dbReference>
<dbReference type="InterPro" id="IPR004791">
    <property type="entry name" value="UvrC"/>
</dbReference>
<dbReference type="AlphaFoldDB" id="A0A4R3N720"/>
<evidence type="ECO:0000256" key="6">
    <source>
        <dbReference type="ARBA" id="ARBA00023236"/>
    </source>
</evidence>
<reference evidence="11 12" key="1">
    <citation type="submission" date="2019-03" db="EMBL/GenBank/DDBJ databases">
        <title>Genomic Encyclopedia of Type Strains, Phase IV (KMG-IV): sequencing the most valuable type-strain genomes for metagenomic binning, comparative biology and taxonomic classification.</title>
        <authorList>
            <person name="Goeker M."/>
        </authorList>
    </citation>
    <scope>NUCLEOTIDE SEQUENCE [LARGE SCALE GENOMIC DNA]</scope>
    <source>
        <strain evidence="11 12">DSM 25894</strain>
    </source>
</reference>
<dbReference type="PANTHER" id="PTHR30562">
    <property type="entry name" value="UVRC/OXIDOREDUCTASE"/>
    <property type="match status" value="1"/>
</dbReference>
<dbReference type="GO" id="GO:0009381">
    <property type="term" value="F:excinuclease ABC activity"/>
    <property type="evidence" value="ECO:0007669"/>
    <property type="project" value="UniProtKB-UniRule"/>
</dbReference>
<dbReference type="GO" id="GO:0009380">
    <property type="term" value="C:excinuclease repair complex"/>
    <property type="evidence" value="ECO:0007669"/>
    <property type="project" value="InterPro"/>
</dbReference>
<evidence type="ECO:0000259" key="10">
    <source>
        <dbReference type="PROSITE" id="PS50165"/>
    </source>
</evidence>
<dbReference type="PROSITE" id="PS50164">
    <property type="entry name" value="GIY_YIG"/>
    <property type="match status" value="1"/>
</dbReference>
<feature type="domain" description="UvrC family homology region profile" evidence="10">
    <location>
        <begin position="247"/>
        <end position="466"/>
    </location>
</feature>
<dbReference type="SUPFAM" id="SSF82771">
    <property type="entry name" value="GIY-YIG endonuclease"/>
    <property type="match status" value="1"/>
</dbReference>
<evidence type="ECO:0000256" key="1">
    <source>
        <dbReference type="ARBA" id="ARBA00022490"/>
    </source>
</evidence>
<keyword evidence="4 7" id="KW-0267">Excision nuclease</keyword>
<dbReference type="InterPro" id="IPR035901">
    <property type="entry name" value="GIY-YIG_endonuc_sf"/>
</dbReference>
<dbReference type="InterPro" id="IPR050066">
    <property type="entry name" value="UvrABC_protein_C"/>
</dbReference>
<dbReference type="PROSITE" id="PS50165">
    <property type="entry name" value="UVRC"/>
    <property type="match status" value="1"/>
</dbReference>
<dbReference type="Pfam" id="PF14520">
    <property type="entry name" value="HHH_5"/>
    <property type="match status" value="1"/>
</dbReference>
<keyword evidence="1 7" id="KW-0963">Cytoplasm</keyword>
<dbReference type="HAMAP" id="MF_00203">
    <property type="entry name" value="UvrC"/>
    <property type="match status" value="1"/>
</dbReference>
<dbReference type="GO" id="GO:0005737">
    <property type="term" value="C:cytoplasm"/>
    <property type="evidence" value="ECO:0007669"/>
    <property type="project" value="UniProtKB-SubCell"/>
</dbReference>
<dbReference type="Gene3D" id="3.30.420.340">
    <property type="entry name" value="UvrC, RNAse H endonuclease domain"/>
    <property type="match status" value="1"/>
</dbReference>
<dbReference type="Gene3D" id="4.10.860.10">
    <property type="entry name" value="UVR domain"/>
    <property type="match status" value="1"/>
</dbReference>
<evidence type="ECO:0000256" key="4">
    <source>
        <dbReference type="ARBA" id="ARBA00022881"/>
    </source>
</evidence>
<dbReference type="Pfam" id="PF01541">
    <property type="entry name" value="GIY-YIG"/>
    <property type="match status" value="1"/>
</dbReference>
<dbReference type="InterPro" id="IPR047296">
    <property type="entry name" value="GIY-YIG_UvrC_Cho"/>
</dbReference>
<dbReference type="GO" id="GO:0006289">
    <property type="term" value="P:nucleotide-excision repair"/>
    <property type="evidence" value="ECO:0007669"/>
    <property type="project" value="UniProtKB-UniRule"/>
</dbReference>
<sequence length="601" mass="70406">MNKKIRDKLAILPDQPGCYLMKNKHGEVIYVGKSKVLKNRIRSYFTGAHDGKTQRLVQEIDDLEYIVTSSEIEALILEMNLIKKHDPKYNVLLKDDKSYPYIKITSEAHPRLIVTRKVKKDKGKYFGPYPNVYAARETKKLLDRLYPLRKCNQMPDRICLYYHLNQCLGPCEFQVPQEQNQEIVRKITKFLSGGHKEIKKDLEKKMYEASERLEFERAKEYRDLIQHIESVMEQQKMTLNDHVNRDLFGYAFDKGWMCIQVFFIRQGKLIERDVAIFPFFDDPEETFISYIGRFYLHQNHPKPKEILVPLGTDHELLKELLNIDVKIPMRGRKKELVELAMKNAEIALSEKFSLIEQDEARTIKAVEKLGDALNIETPHRIEAFDNSNIQGTDPVSAMVVFIDGRPHKKEYRKYKIKHVDGPDDYETMREVIRRRYTRVLKERLPLPELILIDGGKGQMNAAKDVLENELGLDIPVSGLVKDDRHRTSELLYGDPPEVVPLKRNSHEFYLIQRIQDEVHRFAVSFHRNLRNKSAFQSQLDAIKGVGKKRRNQILRHFRSIDRIKQASVEDFRNIGIPEPTAKEIVQYFKSRSSEEEPQTET</sequence>
<keyword evidence="2 7" id="KW-0227">DNA damage</keyword>
<name>A0A4R3N720_9BACI</name>
<comment type="caution">
    <text evidence="11">The sequence shown here is derived from an EMBL/GenBank/DDBJ whole genome shotgun (WGS) entry which is preliminary data.</text>
</comment>
<proteinExistence type="inferred from homology"/>
<dbReference type="InterPro" id="IPR038476">
    <property type="entry name" value="UvrC_RNase_H_dom_sf"/>
</dbReference>
<dbReference type="InterPro" id="IPR001162">
    <property type="entry name" value="UvrC_RNase_H_dom"/>
</dbReference>
<dbReference type="CDD" id="cd10434">
    <property type="entry name" value="GIY-YIG_UvrC_Cho"/>
    <property type="match status" value="1"/>
</dbReference>
<comment type="function">
    <text evidence="7">The UvrABC repair system catalyzes the recognition and processing of DNA lesions. UvrC both incises the 5' and 3' sides of the lesion. The N-terminal half is responsible for the 3' incision and the C-terminal half is responsible for the 5' incision.</text>
</comment>
<accession>A0A4R3N720</accession>
<keyword evidence="12" id="KW-1185">Reference proteome</keyword>
<organism evidence="11 12">
    <name type="scientific">Melghiribacillus thermohalophilus</name>
    <dbReference type="NCBI Taxonomy" id="1324956"/>
    <lineage>
        <taxon>Bacteria</taxon>
        <taxon>Bacillati</taxon>
        <taxon>Bacillota</taxon>
        <taxon>Bacilli</taxon>
        <taxon>Bacillales</taxon>
        <taxon>Bacillaceae</taxon>
        <taxon>Melghiribacillus</taxon>
    </lineage>
</organism>
<keyword evidence="3 7" id="KW-0228">DNA excision</keyword>
<dbReference type="SMART" id="SM00465">
    <property type="entry name" value="GIYc"/>
    <property type="match status" value="1"/>
</dbReference>
<dbReference type="Gene3D" id="3.40.1440.10">
    <property type="entry name" value="GIY-YIG endonuclease"/>
    <property type="match status" value="1"/>
</dbReference>
<comment type="subcellular location">
    <subcellularLocation>
        <location evidence="7">Cytoplasm</location>
    </subcellularLocation>
</comment>
<dbReference type="FunFam" id="3.40.1440.10:FF:000001">
    <property type="entry name" value="UvrABC system protein C"/>
    <property type="match status" value="1"/>
</dbReference>
<dbReference type="GO" id="GO:0003677">
    <property type="term" value="F:DNA binding"/>
    <property type="evidence" value="ECO:0007669"/>
    <property type="project" value="UniProtKB-UniRule"/>
</dbReference>
<feature type="domain" description="UVR" evidence="8">
    <location>
        <begin position="196"/>
        <end position="231"/>
    </location>
</feature>
<evidence type="ECO:0000256" key="7">
    <source>
        <dbReference type="HAMAP-Rule" id="MF_00203"/>
    </source>
</evidence>
<evidence type="ECO:0000259" key="9">
    <source>
        <dbReference type="PROSITE" id="PS50164"/>
    </source>
</evidence>
<evidence type="ECO:0000256" key="2">
    <source>
        <dbReference type="ARBA" id="ARBA00022763"/>
    </source>
</evidence>
<keyword evidence="6 7" id="KW-0742">SOS response</keyword>
<evidence type="ECO:0000313" key="12">
    <source>
        <dbReference type="Proteomes" id="UP000294650"/>
    </source>
</evidence>
<dbReference type="InterPro" id="IPR001943">
    <property type="entry name" value="UVR_dom"/>
</dbReference>
<evidence type="ECO:0000259" key="8">
    <source>
        <dbReference type="PROSITE" id="PS50151"/>
    </source>
</evidence>
<dbReference type="InterPro" id="IPR010994">
    <property type="entry name" value="RuvA_2-like"/>
</dbReference>
<dbReference type="EMBL" id="SMAN01000004">
    <property type="protein sequence ID" value="TCT25058.1"/>
    <property type="molecule type" value="Genomic_DNA"/>
</dbReference>
<dbReference type="Pfam" id="PF02151">
    <property type="entry name" value="UVR"/>
    <property type="match status" value="1"/>
</dbReference>
<dbReference type="RefSeq" id="WP_132371220.1">
    <property type="nucleotide sequence ID" value="NZ_SMAN01000004.1"/>
</dbReference>
<dbReference type="SUPFAM" id="SSF46600">
    <property type="entry name" value="C-terminal UvrC-binding domain of UvrB"/>
    <property type="match status" value="1"/>
</dbReference>
<dbReference type="Proteomes" id="UP000294650">
    <property type="component" value="Unassembled WGS sequence"/>
</dbReference>
<dbReference type="SUPFAM" id="SSF47781">
    <property type="entry name" value="RuvA domain 2-like"/>
    <property type="match status" value="1"/>
</dbReference>
<dbReference type="OrthoDB" id="9804933at2"/>
<dbReference type="FunFam" id="3.30.420.340:FF:000002">
    <property type="entry name" value="UvrABC system protein C"/>
    <property type="match status" value="1"/>
</dbReference>
<dbReference type="PANTHER" id="PTHR30562:SF1">
    <property type="entry name" value="UVRABC SYSTEM PROTEIN C"/>
    <property type="match status" value="1"/>
</dbReference>
<evidence type="ECO:0000256" key="5">
    <source>
        <dbReference type="ARBA" id="ARBA00023204"/>
    </source>
</evidence>
<dbReference type="InterPro" id="IPR036876">
    <property type="entry name" value="UVR_dom_sf"/>
</dbReference>
<dbReference type="PROSITE" id="PS50151">
    <property type="entry name" value="UVR"/>
    <property type="match status" value="1"/>
</dbReference>
<evidence type="ECO:0000313" key="11">
    <source>
        <dbReference type="EMBL" id="TCT25058.1"/>
    </source>
</evidence>
<gene>
    <name evidence="7" type="primary">uvrC</name>
    <name evidence="11" type="ORF">EDD68_104129</name>
</gene>
<protein>
    <recommendedName>
        <fullName evidence="7">UvrABC system protein C</fullName>
        <shortName evidence="7">Protein UvrC</shortName>
    </recommendedName>
    <alternativeName>
        <fullName evidence="7">Excinuclease ABC subunit C</fullName>
    </alternativeName>
</protein>
<dbReference type="Pfam" id="PF22920">
    <property type="entry name" value="UvrC_RNaseH"/>
    <property type="match status" value="1"/>
</dbReference>